<organism evidence="2 3">
    <name type="scientific">Ilex paraguariensis</name>
    <name type="common">yerba mate</name>
    <dbReference type="NCBI Taxonomy" id="185542"/>
    <lineage>
        <taxon>Eukaryota</taxon>
        <taxon>Viridiplantae</taxon>
        <taxon>Streptophyta</taxon>
        <taxon>Embryophyta</taxon>
        <taxon>Tracheophyta</taxon>
        <taxon>Spermatophyta</taxon>
        <taxon>Magnoliopsida</taxon>
        <taxon>eudicotyledons</taxon>
        <taxon>Gunneridae</taxon>
        <taxon>Pentapetalae</taxon>
        <taxon>asterids</taxon>
        <taxon>campanulids</taxon>
        <taxon>Aquifoliales</taxon>
        <taxon>Aquifoliaceae</taxon>
        <taxon>Ilex</taxon>
    </lineage>
</organism>
<dbReference type="Proteomes" id="UP001642360">
    <property type="component" value="Unassembled WGS sequence"/>
</dbReference>
<protein>
    <submittedName>
        <fullName evidence="2">Uncharacterized protein</fullName>
    </submittedName>
</protein>
<evidence type="ECO:0000256" key="1">
    <source>
        <dbReference type="SAM" id="MobiDB-lite"/>
    </source>
</evidence>
<dbReference type="AlphaFoldDB" id="A0ABC8TN31"/>
<feature type="region of interest" description="Disordered" evidence="1">
    <location>
        <begin position="90"/>
        <end position="125"/>
    </location>
</feature>
<comment type="caution">
    <text evidence="2">The sequence shown here is derived from an EMBL/GenBank/DDBJ whole genome shotgun (WGS) entry which is preliminary data.</text>
</comment>
<dbReference type="EMBL" id="CAUOFW020005602">
    <property type="protein sequence ID" value="CAK9170855.1"/>
    <property type="molecule type" value="Genomic_DNA"/>
</dbReference>
<sequence length="155" mass="15909">MSSKGKEIRRSTGFHGDGAISTEVSSEAIAGVMLTIGEGRAYALLGFSEAEDTKGHGRVGEAWVLASQGDEVGDQEGEHEVPWVLSDAAIQAEGGRQRHGRSSGAAGHGSGSRRQNVAGRGALGDERDAVRHNVLCSGLAVKVGYGASKPGSGVR</sequence>
<accession>A0ABC8TN31</accession>
<gene>
    <name evidence="2" type="ORF">ILEXP_LOCUS40369</name>
</gene>
<proteinExistence type="predicted"/>
<evidence type="ECO:0000313" key="2">
    <source>
        <dbReference type="EMBL" id="CAK9170855.1"/>
    </source>
</evidence>
<name>A0ABC8TN31_9AQUA</name>
<evidence type="ECO:0000313" key="3">
    <source>
        <dbReference type="Proteomes" id="UP001642360"/>
    </source>
</evidence>
<keyword evidence="3" id="KW-1185">Reference proteome</keyword>
<feature type="non-terminal residue" evidence="2">
    <location>
        <position position="155"/>
    </location>
</feature>
<reference evidence="2 3" key="1">
    <citation type="submission" date="2024-02" db="EMBL/GenBank/DDBJ databases">
        <authorList>
            <person name="Vignale AGUSTIN F."/>
            <person name="Sosa J E."/>
            <person name="Modenutti C."/>
        </authorList>
    </citation>
    <scope>NUCLEOTIDE SEQUENCE [LARGE SCALE GENOMIC DNA]</scope>
</reference>